<keyword evidence="3" id="KW-1185">Reference proteome</keyword>
<evidence type="ECO:0000313" key="2">
    <source>
        <dbReference type="EMBL" id="EEF29815.1"/>
    </source>
</evidence>
<dbReference type="AlphaFoldDB" id="B9T2T5"/>
<sequence>MGIQNSERDDHIIIPLIRNFSREKINSCKEAQVDEKPPPPRSMQQGKELGQKSQASSLGANNREEKNTG</sequence>
<evidence type="ECO:0000313" key="3">
    <source>
        <dbReference type="Proteomes" id="UP000008311"/>
    </source>
</evidence>
<name>B9T2T5_RICCO</name>
<feature type="region of interest" description="Disordered" evidence="1">
    <location>
        <begin position="28"/>
        <end position="69"/>
    </location>
</feature>
<gene>
    <name evidence="2" type="ORF">RCOM_0082080</name>
</gene>
<feature type="compositionally biased region" description="Basic and acidic residues" evidence="1">
    <location>
        <begin position="28"/>
        <end position="38"/>
    </location>
</feature>
<proteinExistence type="predicted"/>
<dbReference type="Proteomes" id="UP000008311">
    <property type="component" value="Unassembled WGS sequence"/>
</dbReference>
<dbReference type="InParanoid" id="B9T2T5"/>
<feature type="compositionally biased region" description="Polar residues" evidence="1">
    <location>
        <begin position="51"/>
        <end position="60"/>
    </location>
</feature>
<reference evidence="3" key="1">
    <citation type="journal article" date="2010" name="Nat. Biotechnol.">
        <title>Draft genome sequence of the oilseed species Ricinus communis.</title>
        <authorList>
            <person name="Chan A.P."/>
            <person name="Crabtree J."/>
            <person name="Zhao Q."/>
            <person name="Lorenzi H."/>
            <person name="Orvis J."/>
            <person name="Puiu D."/>
            <person name="Melake-Berhan A."/>
            <person name="Jones K.M."/>
            <person name="Redman J."/>
            <person name="Chen G."/>
            <person name="Cahoon E.B."/>
            <person name="Gedil M."/>
            <person name="Stanke M."/>
            <person name="Haas B.J."/>
            <person name="Wortman J.R."/>
            <person name="Fraser-Liggett C.M."/>
            <person name="Ravel J."/>
            <person name="Rabinowicz P.D."/>
        </authorList>
    </citation>
    <scope>NUCLEOTIDE SEQUENCE [LARGE SCALE GENOMIC DNA]</scope>
    <source>
        <strain evidence="3">cv. Hale</strain>
    </source>
</reference>
<protein>
    <submittedName>
        <fullName evidence="2">Uncharacterized protein</fullName>
    </submittedName>
</protein>
<accession>B9T2T5</accession>
<dbReference type="EMBL" id="EQ974392">
    <property type="protein sequence ID" value="EEF29815.1"/>
    <property type="molecule type" value="Genomic_DNA"/>
</dbReference>
<organism evidence="2 3">
    <name type="scientific">Ricinus communis</name>
    <name type="common">Castor bean</name>
    <dbReference type="NCBI Taxonomy" id="3988"/>
    <lineage>
        <taxon>Eukaryota</taxon>
        <taxon>Viridiplantae</taxon>
        <taxon>Streptophyta</taxon>
        <taxon>Embryophyta</taxon>
        <taxon>Tracheophyta</taxon>
        <taxon>Spermatophyta</taxon>
        <taxon>Magnoliopsida</taxon>
        <taxon>eudicotyledons</taxon>
        <taxon>Gunneridae</taxon>
        <taxon>Pentapetalae</taxon>
        <taxon>rosids</taxon>
        <taxon>fabids</taxon>
        <taxon>Malpighiales</taxon>
        <taxon>Euphorbiaceae</taxon>
        <taxon>Acalyphoideae</taxon>
        <taxon>Acalypheae</taxon>
        <taxon>Ricinus</taxon>
    </lineage>
</organism>
<evidence type="ECO:0000256" key="1">
    <source>
        <dbReference type="SAM" id="MobiDB-lite"/>
    </source>
</evidence>